<dbReference type="GeneID" id="20195367"/>
<feature type="domain" description="TMEM62 C-terminal" evidence="5">
    <location>
        <begin position="455"/>
        <end position="612"/>
    </location>
</feature>
<keyword evidence="2" id="KW-1133">Transmembrane helix</keyword>
<gene>
    <name evidence="7" type="primary">20195367</name>
    <name evidence="6" type="ORF">HELRODRAFT_112716</name>
</gene>
<feature type="transmembrane region" description="Helical" evidence="2">
    <location>
        <begin position="441"/>
        <end position="464"/>
    </location>
</feature>
<dbReference type="EMBL" id="AMQM01005059">
    <property type="status" value="NOT_ANNOTATED_CDS"/>
    <property type="molecule type" value="Genomic_DNA"/>
</dbReference>
<dbReference type="InterPro" id="IPR004843">
    <property type="entry name" value="Calcineurin-like_PHP"/>
</dbReference>
<dbReference type="PANTHER" id="PTHR14795">
    <property type="entry name" value="HELICASE RELATED"/>
    <property type="match status" value="1"/>
</dbReference>
<reference evidence="6 8" key="2">
    <citation type="journal article" date="2013" name="Nature">
        <title>Insights into bilaterian evolution from three spiralian genomes.</title>
        <authorList>
            <person name="Simakov O."/>
            <person name="Marletaz F."/>
            <person name="Cho S.J."/>
            <person name="Edsinger-Gonzales E."/>
            <person name="Havlak P."/>
            <person name="Hellsten U."/>
            <person name="Kuo D.H."/>
            <person name="Larsson T."/>
            <person name="Lv J."/>
            <person name="Arendt D."/>
            <person name="Savage R."/>
            <person name="Osoegawa K."/>
            <person name="de Jong P."/>
            <person name="Grimwood J."/>
            <person name="Chapman J.A."/>
            <person name="Shapiro H."/>
            <person name="Aerts A."/>
            <person name="Otillar R.P."/>
            <person name="Terry A.Y."/>
            <person name="Boore J.L."/>
            <person name="Grigoriev I.V."/>
            <person name="Lindberg D.R."/>
            <person name="Seaver E.C."/>
            <person name="Weisblat D.A."/>
            <person name="Putnam N.H."/>
            <person name="Rokhsar D.S."/>
        </authorList>
    </citation>
    <scope>NUCLEOTIDE SEQUENCE</scope>
</reference>
<dbReference type="InParanoid" id="T1EFL5"/>
<reference evidence="8" key="1">
    <citation type="submission" date="2012-12" db="EMBL/GenBank/DDBJ databases">
        <authorList>
            <person name="Hellsten U."/>
            <person name="Grimwood J."/>
            <person name="Chapman J.A."/>
            <person name="Shapiro H."/>
            <person name="Aerts A."/>
            <person name="Otillar R.P."/>
            <person name="Terry A.Y."/>
            <person name="Boore J.L."/>
            <person name="Simakov O."/>
            <person name="Marletaz F."/>
            <person name="Cho S.-J."/>
            <person name="Edsinger-Gonzales E."/>
            <person name="Havlak P."/>
            <person name="Kuo D.-H."/>
            <person name="Larsson T."/>
            <person name="Lv J."/>
            <person name="Arendt D."/>
            <person name="Savage R."/>
            <person name="Osoegawa K."/>
            <person name="de Jong P."/>
            <person name="Lindberg D.R."/>
            <person name="Seaver E.C."/>
            <person name="Weisblat D.A."/>
            <person name="Putnam N.H."/>
            <person name="Grigoriev I.V."/>
            <person name="Rokhsar D.S."/>
        </authorList>
    </citation>
    <scope>NUCLEOTIDE SEQUENCE</scope>
</reference>
<keyword evidence="2" id="KW-0472">Membrane</keyword>
<dbReference type="Pfam" id="PF00149">
    <property type="entry name" value="Metallophos"/>
    <property type="match status" value="1"/>
</dbReference>
<dbReference type="OMA" id="THIXDSA"/>
<dbReference type="InterPro" id="IPR056230">
    <property type="entry name" value="TMEM62_C"/>
</dbReference>
<feature type="chain" id="PRO_5010979856" evidence="3">
    <location>
        <begin position="36"/>
        <end position="760"/>
    </location>
</feature>
<dbReference type="PANTHER" id="PTHR14795:SF0">
    <property type="entry name" value="TRANSMEMBRANE PROTEIN 62"/>
    <property type="match status" value="1"/>
</dbReference>
<dbReference type="KEGG" id="hro:HELRODRAFT_112716"/>
<feature type="signal peptide" evidence="3">
    <location>
        <begin position="1"/>
        <end position="35"/>
    </location>
</feature>
<proteinExistence type="predicted"/>
<feature type="transmembrane region" description="Helical" evidence="2">
    <location>
        <begin position="686"/>
        <end position="704"/>
    </location>
</feature>
<accession>T1EFL5</accession>
<evidence type="ECO:0000256" key="2">
    <source>
        <dbReference type="SAM" id="Phobius"/>
    </source>
</evidence>
<feature type="transmembrane region" description="Helical" evidence="2">
    <location>
        <begin position="710"/>
        <end position="730"/>
    </location>
</feature>
<evidence type="ECO:0000259" key="4">
    <source>
        <dbReference type="Pfam" id="PF00149"/>
    </source>
</evidence>
<dbReference type="CTD" id="20195367"/>
<dbReference type="Pfam" id="PF24394">
    <property type="entry name" value="TMEM62_C"/>
    <property type="match status" value="1"/>
</dbReference>
<evidence type="ECO:0000256" key="3">
    <source>
        <dbReference type="SAM" id="SignalP"/>
    </source>
</evidence>
<evidence type="ECO:0000259" key="5">
    <source>
        <dbReference type="Pfam" id="PF24394"/>
    </source>
</evidence>
<dbReference type="GO" id="GO:0016787">
    <property type="term" value="F:hydrolase activity"/>
    <property type="evidence" value="ECO:0007669"/>
    <property type="project" value="InterPro"/>
</dbReference>
<name>T1EFL5_HELRO</name>
<keyword evidence="8" id="KW-1185">Reference proteome</keyword>
<dbReference type="RefSeq" id="XP_009020536.1">
    <property type="nucleotide sequence ID" value="XM_009022288.1"/>
</dbReference>
<feature type="region of interest" description="Disordered" evidence="1">
    <location>
        <begin position="591"/>
        <end position="647"/>
    </location>
</feature>
<evidence type="ECO:0000256" key="1">
    <source>
        <dbReference type="SAM" id="MobiDB-lite"/>
    </source>
</evidence>
<dbReference type="EMBL" id="KB096785">
    <property type="protein sequence ID" value="ESO01300.1"/>
    <property type="molecule type" value="Genomic_DNA"/>
</dbReference>
<dbReference type="SUPFAM" id="SSF56300">
    <property type="entry name" value="Metallo-dependent phosphatases"/>
    <property type="match status" value="1"/>
</dbReference>
<sequence>MDIFLTGKKICFLMLLFLSCLYLLVVSLLSNVTSSEKVQNDDKGNVGVQFQRSKSNWPVPGANKNHLHVFVQVSDLHISVFFDSKRYVDFSHFLKTSLSLIRPDVVLLTGDITDAKLRNFEGSEQNLKEWQIYQSILNNSKILKKTVWLDTRGNHDAFDVRDTQSQNNYFKKYSVKGLGGQLSYHYQHRTPDGDVTSFIAVDACLNPGPKRPFNFFGMLQEVCTCIGVCVFLRNASESSNVTILFGHYPTSVISSPSSAYVRSLFRSGLAYFCGHLHTFAGMLPNMYTHHKEGFLELELGDWKDSRLYRIIALDHGMMSFVDVINKRYPIIIVTNPKDEKFAVEGKEPLENIHLSTHIRHYIIVVIVVITTTRFKDIDQSMSGLYVLQWDPSLYKQGFHVIEVTATPEHGKAKVKQGFSMDGSKSSFGFVQRFVLKMDHTYLFKVCFTLAYIASIFPLLFFRINNVKIMVLTRSKAVNIILRTVHIWLQRFCLLTSVGRIYYPLLTYNLYIVVGPWFIGYVLSEHIGACFLFGIVVDGTLIYTSLTYLYGFFQLLLFNIPLMLYLSKFLDLSNNSNNCSSTCCQSNNNDNNNKSCCRSSSSRKCCSNSSSSSRRCCSSSSSSSRRCCSSGSGNKKCCRSSSSSSTGCGVNGGIPSLRVVSPIFELNFPKMMQQYVLAPIRHVYRHLILFVVVIFQVYLILTGFLKSYGFLAFMLCPLRTWAILLALYLHYQIHRYTQSKTSNPMTKTMKRHDSDVIDDVN</sequence>
<keyword evidence="2" id="KW-0812">Transmembrane</keyword>
<dbReference type="EnsemblMetazoa" id="HelroT112716">
    <property type="protein sequence ID" value="HelroP112716"/>
    <property type="gene ID" value="HelroG112716"/>
</dbReference>
<feature type="domain" description="Calcineurin-like phosphoesterase" evidence="4">
    <location>
        <begin position="70"/>
        <end position="278"/>
    </location>
</feature>
<organism evidence="7 8">
    <name type="scientific">Helobdella robusta</name>
    <name type="common">Californian leech</name>
    <dbReference type="NCBI Taxonomy" id="6412"/>
    <lineage>
        <taxon>Eukaryota</taxon>
        <taxon>Metazoa</taxon>
        <taxon>Spiralia</taxon>
        <taxon>Lophotrochozoa</taxon>
        <taxon>Annelida</taxon>
        <taxon>Clitellata</taxon>
        <taxon>Hirudinea</taxon>
        <taxon>Rhynchobdellida</taxon>
        <taxon>Glossiphoniidae</taxon>
        <taxon>Helobdella</taxon>
    </lineage>
</organism>
<feature type="transmembrane region" description="Helical" evidence="2">
    <location>
        <begin position="509"/>
        <end position="535"/>
    </location>
</feature>
<dbReference type="Gene3D" id="3.60.21.10">
    <property type="match status" value="1"/>
</dbReference>
<dbReference type="eggNOG" id="ENOG502QTBN">
    <property type="taxonomic scope" value="Eukaryota"/>
</dbReference>
<evidence type="ECO:0000313" key="8">
    <source>
        <dbReference type="Proteomes" id="UP000015101"/>
    </source>
</evidence>
<dbReference type="InterPro" id="IPR029052">
    <property type="entry name" value="Metallo-depent_PP-like"/>
</dbReference>
<dbReference type="Proteomes" id="UP000015101">
    <property type="component" value="Unassembled WGS sequence"/>
</dbReference>
<reference evidence="7" key="3">
    <citation type="submission" date="2015-06" db="UniProtKB">
        <authorList>
            <consortium name="EnsemblMetazoa"/>
        </authorList>
    </citation>
    <scope>IDENTIFICATION</scope>
</reference>
<evidence type="ECO:0000313" key="6">
    <source>
        <dbReference type="EMBL" id="ESO01300.1"/>
    </source>
</evidence>
<dbReference type="AlphaFoldDB" id="T1EFL5"/>
<keyword evidence="3" id="KW-0732">Signal</keyword>
<evidence type="ECO:0000313" key="7">
    <source>
        <dbReference type="EnsemblMetazoa" id="HelroP112716"/>
    </source>
</evidence>
<dbReference type="STRING" id="6412.T1EFL5"/>
<dbReference type="HOGENOM" id="CLU_021197_2_0_1"/>
<protein>
    <submittedName>
        <fullName evidence="6 7">Uncharacterized protein</fullName>
    </submittedName>
</protein>
<dbReference type="OrthoDB" id="27234at2759"/>